<dbReference type="Proteomes" id="UP000681720">
    <property type="component" value="Unassembled WGS sequence"/>
</dbReference>
<evidence type="ECO:0000313" key="4">
    <source>
        <dbReference type="EMBL" id="CAF1927624.1"/>
    </source>
</evidence>
<dbReference type="Proteomes" id="UP000681967">
    <property type="component" value="Unassembled WGS sequence"/>
</dbReference>
<evidence type="ECO:0008006" key="11">
    <source>
        <dbReference type="Google" id="ProtNLM"/>
    </source>
</evidence>
<evidence type="ECO:0000313" key="9">
    <source>
        <dbReference type="EMBL" id="CAF5151874.1"/>
    </source>
</evidence>
<comment type="similarity">
    <text evidence="1">Belongs to the dynein light chain Tctex-type family.</text>
</comment>
<protein>
    <recommendedName>
        <fullName evidence="11">Dynein light chain</fullName>
    </recommendedName>
</protein>
<dbReference type="InterPro" id="IPR005334">
    <property type="entry name" value="Tctex-1-like"/>
</dbReference>
<dbReference type="Pfam" id="PF03645">
    <property type="entry name" value="Tctex-1"/>
    <property type="match status" value="1"/>
</dbReference>
<dbReference type="CDD" id="cd21455">
    <property type="entry name" value="DLC-like_DYNLT1_DYNLT3"/>
    <property type="match status" value="1"/>
</dbReference>
<accession>A0A816L7N3</accession>
<dbReference type="InterPro" id="IPR038586">
    <property type="entry name" value="Tctex-1-like_sf"/>
</dbReference>
<organism evidence="4 10">
    <name type="scientific">Rotaria magnacalcarata</name>
    <dbReference type="NCBI Taxonomy" id="392030"/>
    <lineage>
        <taxon>Eukaryota</taxon>
        <taxon>Metazoa</taxon>
        <taxon>Spiralia</taxon>
        <taxon>Gnathifera</taxon>
        <taxon>Rotifera</taxon>
        <taxon>Eurotatoria</taxon>
        <taxon>Bdelloidea</taxon>
        <taxon>Philodinida</taxon>
        <taxon>Philodinidae</taxon>
        <taxon>Rotaria</taxon>
    </lineage>
</organism>
<dbReference type="EMBL" id="CAJOBF010001856">
    <property type="protein sequence ID" value="CAF3989943.1"/>
    <property type="molecule type" value="Genomic_DNA"/>
</dbReference>
<evidence type="ECO:0000313" key="8">
    <source>
        <dbReference type="EMBL" id="CAF5072441.1"/>
    </source>
</evidence>
<evidence type="ECO:0000313" key="6">
    <source>
        <dbReference type="EMBL" id="CAF3989943.1"/>
    </source>
</evidence>
<dbReference type="PANTHER" id="PTHR21255:SF7">
    <property type="entry name" value="DYNEIN LIGHT CHAIN TCTEX-TYPE PROTEIN 2B"/>
    <property type="match status" value="1"/>
</dbReference>
<dbReference type="EMBL" id="CAJNRG010006708">
    <property type="protein sequence ID" value="CAF2088223.1"/>
    <property type="molecule type" value="Genomic_DNA"/>
</dbReference>
<dbReference type="Proteomes" id="UP000663824">
    <property type="component" value="Unassembled WGS sequence"/>
</dbReference>
<dbReference type="EMBL" id="CAJNOV010000238">
    <property type="protein sequence ID" value="CAF1011854.1"/>
    <property type="molecule type" value="Genomic_DNA"/>
</dbReference>
<evidence type="ECO:0000313" key="2">
    <source>
        <dbReference type="EMBL" id="CAF1011854.1"/>
    </source>
</evidence>
<dbReference type="OrthoDB" id="10059120at2759"/>
<dbReference type="EMBL" id="CAJNOW010000328">
    <property type="protein sequence ID" value="CAF1272471.1"/>
    <property type="molecule type" value="Genomic_DNA"/>
</dbReference>
<evidence type="ECO:0000313" key="5">
    <source>
        <dbReference type="EMBL" id="CAF2088223.1"/>
    </source>
</evidence>
<evidence type="ECO:0000313" key="7">
    <source>
        <dbReference type="EMBL" id="CAF4479959.1"/>
    </source>
</evidence>
<dbReference type="Proteomes" id="UP000663887">
    <property type="component" value="Unassembled WGS sequence"/>
</dbReference>
<dbReference type="Proteomes" id="UP000663842">
    <property type="component" value="Unassembled WGS sequence"/>
</dbReference>
<dbReference type="AlphaFoldDB" id="A0A816L7N3"/>
<dbReference type="GO" id="GO:0045505">
    <property type="term" value="F:dynein intermediate chain binding"/>
    <property type="evidence" value="ECO:0007669"/>
    <property type="project" value="TreeGrafter"/>
</dbReference>
<reference evidence="4" key="1">
    <citation type="submission" date="2021-02" db="EMBL/GenBank/DDBJ databases">
        <authorList>
            <person name="Nowell W R."/>
        </authorList>
    </citation>
    <scope>NUCLEOTIDE SEQUENCE</scope>
</reference>
<gene>
    <name evidence="9" type="ORF">BYL167_LOCUS72442</name>
    <name evidence="2" type="ORF">CJN711_LOCUS2864</name>
    <name evidence="8" type="ORF">GIL414_LOCUS61200</name>
    <name evidence="3" type="ORF">KQP761_LOCUS3359</name>
    <name evidence="4" type="ORF">MBJ925_LOCUS3582</name>
    <name evidence="7" type="ORF">SMN809_LOCUS33985</name>
    <name evidence="6" type="ORF">UXM345_LOCUS15542</name>
    <name evidence="5" type="ORF">XDN619_LOCUS16059</name>
</gene>
<dbReference type="GO" id="GO:0005868">
    <property type="term" value="C:cytoplasmic dynein complex"/>
    <property type="evidence" value="ECO:0007669"/>
    <property type="project" value="TreeGrafter"/>
</dbReference>
<name>A0A816L7N3_9BILA</name>
<dbReference type="Proteomes" id="UP000663855">
    <property type="component" value="Unassembled WGS sequence"/>
</dbReference>
<dbReference type="Proteomes" id="UP000663834">
    <property type="component" value="Unassembled WGS sequence"/>
</dbReference>
<dbReference type="EMBL" id="CAJOBH010258311">
    <property type="protein sequence ID" value="CAF5151874.1"/>
    <property type="molecule type" value="Genomic_DNA"/>
</dbReference>
<comment type="caution">
    <text evidence="4">The sequence shown here is derived from an EMBL/GenBank/DDBJ whole genome shotgun (WGS) entry which is preliminary data.</text>
</comment>
<sequence length="112" mass="13047">MSFTIDEIKTIVKQVLHDRIGEKQFNYDYTRQWNTDILTEIVHRLKQIQDRNLNQQMKYVVTVLIGEKTKEMKLGLHTALSCLWDGTTDGCVTVKWENKSIFSIINVFGLAV</sequence>
<proteinExistence type="inferred from homology"/>
<dbReference type="EMBL" id="CAJNRE010000465">
    <property type="protein sequence ID" value="CAF1927624.1"/>
    <property type="molecule type" value="Genomic_DNA"/>
</dbReference>
<dbReference type="GO" id="GO:0005737">
    <property type="term" value="C:cytoplasm"/>
    <property type="evidence" value="ECO:0007669"/>
    <property type="project" value="TreeGrafter"/>
</dbReference>
<evidence type="ECO:0000313" key="3">
    <source>
        <dbReference type="EMBL" id="CAF1272471.1"/>
    </source>
</evidence>
<evidence type="ECO:0000256" key="1">
    <source>
        <dbReference type="ARBA" id="ARBA00005361"/>
    </source>
</evidence>
<dbReference type="EMBL" id="CAJOBI010076429">
    <property type="protein sequence ID" value="CAF4479959.1"/>
    <property type="molecule type" value="Genomic_DNA"/>
</dbReference>
<dbReference type="EMBL" id="CAJOBJ010239559">
    <property type="protein sequence ID" value="CAF5072441.1"/>
    <property type="molecule type" value="Genomic_DNA"/>
</dbReference>
<dbReference type="PANTHER" id="PTHR21255">
    <property type="entry name" value="T-COMPLEX-ASSOCIATED-TESTIS-EXPRESSED 1/ DYNEIN LIGHT CHAIN"/>
    <property type="match status" value="1"/>
</dbReference>
<dbReference type="GO" id="GO:0007018">
    <property type="term" value="P:microtubule-based movement"/>
    <property type="evidence" value="ECO:0007669"/>
    <property type="project" value="TreeGrafter"/>
</dbReference>
<dbReference type="Proteomes" id="UP000676336">
    <property type="component" value="Unassembled WGS sequence"/>
</dbReference>
<dbReference type="Gene3D" id="3.30.1140.40">
    <property type="entry name" value="Tctex-1"/>
    <property type="match status" value="1"/>
</dbReference>
<evidence type="ECO:0000313" key="10">
    <source>
        <dbReference type="Proteomes" id="UP000663824"/>
    </source>
</evidence>